<dbReference type="PANTHER" id="PTHR30620">
    <property type="entry name" value="PERIPLASMIC BETA-GLUCOSIDASE-RELATED"/>
    <property type="match status" value="1"/>
</dbReference>
<dbReference type="InterPro" id="IPR036962">
    <property type="entry name" value="Glyco_hydro_3_N_sf"/>
</dbReference>
<dbReference type="RefSeq" id="WP_348395847.1">
    <property type="nucleotide sequence ID" value="NZ_CP136600.1"/>
</dbReference>
<dbReference type="SUPFAM" id="SSF51445">
    <property type="entry name" value="(Trans)glycosidases"/>
    <property type="match status" value="1"/>
</dbReference>
<dbReference type="EMBL" id="CP136600">
    <property type="protein sequence ID" value="WOH37053.1"/>
    <property type="molecule type" value="Genomic_DNA"/>
</dbReference>
<keyword evidence="1 4" id="KW-0378">Hydrolase</keyword>
<dbReference type="InterPro" id="IPR017853">
    <property type="entry name" value="GH"/>
</dbReference>
<protein>
    <submittedName>
        <fullName evidence="4">Glycoside hydrolase family 3 protein</fullName>
    </submittedName>
</protein>
<evidence type="ECO:0000259" key="3">
    <source>
        <dbReference type="Pfam" id="PF01915"/>
    </source>
</evidence>
<dbReference type="Gene3D" id="3.40.50.1700">
    <property type="entry name" value="Glycoside hydrolase family 3 C-terminal domain"/>
    <property type="match status" value="1"/>
</dbReference>
<dbReference type="Pfam" id="PF00933">
    <property type="entry name" value="Glyco_hydro_3"/>
    <property type="match status" value="1"/>
</dbReference>
<dbReference type="Pfam" id="PF01915">
    <property type="entry name" value="Glyco_hydro_3_C"/>
    <property type="match status" value="1"/>
</dbReference>
<dbReference type="InterPro" id="IPR001764">
    <property type="entry name" value="Glyco_hydro_3_N"/>
</dbReference>
<proteinExistence type="predicted"/>
<evidence type="ECO:0000313" key="4">
    <source>
        <dbReference type="EMBL" id="WOH37053.1"/>
    </source>
</evidence>
<dbReference type="InterPro" id="IPR002772">
    <property type="entry name" value="Glyco_hydro_3_C"/>
</dbReference>
<dbReference type="Gene3D" id="3.20.20.300">
    <property type="entry name" value="Glycoside hydrolase, family 3, N-terminal domain"/>
    <property type="match status" value="1"/>
</dbReference>
<dbReference type="PANTHER" id="PTHR30620:SF77">
    <property type="entry name" value="LYSOSOMAL BETA GLUCOSIDASE-LIKE"/>
    <property type="match status" value="1"/>
</dbReference>
<keyword evidence="5" id="KW-1185">Reference proteome</keyword>
<feature type="domain" description="Glycoside hydrolase family 3 N-terminal" evidence="2">
    <location>
        <begin position="23"/>
        <end position="337"/>
    </location>
</feature>
<evidence type="ECO:0000313" key="5">
    <source>
        <dbReference type="Proteomes" id="UP001301442"/>
    </source>
</evidence>
<dbReference type="InterPro" id="IPR051915">
    <property type="entry name" value="Cellulose_Degrad_GH3"/>
</dbReference>
<evidence type="ECO:0000259" key="2">
    <source>
        <dbReference type="Pfam" id="PF00933"/>
    </source>
</evidence>
<sequence length="608" mass="66436">MTQIKFSKTIKEKVEKLISSMNIEQKIGQMVQVERLTCSPADVKKYHIGSVLSGAGSLPEDNSPIDWLNMVDDYWCASISADKDHLAIPIIYGADAIHGHNNVKGATIFPHNIGLGAMNDAELIERVASVTAKEVLASGIDWVFAPNLAVAQNHHWGRTYESFAETPKITTQYAPRIIKGMQNNVAEHSIIACLKHWVGDGGTAHGVDQGDTVASWSELAKTHIPPFQSALDAGALTVMASFSSWNGDKCHGHKYLLTDVLKNKMQFSGFVLSDMDAIDYLSSDFYQSIGISVNAGIDMFMLPQNWREFIEHLISHIELGTVTIERVNDAVRRILSVKIHCGLFDMPRPKHRTWANHDDFGSLAHREVAREAVRKSLVLLKNQNGILPLDKKQKILVTGKNANNLGHQCGGFTIDWQGVTGNEFIEGGTSIWQGVEKVAPNATLLSDVSADTVNSAEFDAAIVVIGECSYAEGMGDIRNGNDIIVQTGSLINGEINIIKPYGDSLELANLHPEDYQTIKTLNAKNIPIITVLISGRPLVVNKELAASNAFVSAWLPGSEGQGISDVLFGDYNFQGKLSFSWPKKAHSTSSIGDSPYCPLFSYGFGLSY</sequence>
<evidence type="ECO:0000256" key="1">
    <source>
        <dbReference type="ARBA" id="ARBA00022801"/>
    </source>
</evidence>
<dbReference type="Proteomes" id="UP001301442">
    <property type="component" value="Chromosome"/>
</dbReference>
<dbReference type="GO" id="GO:0016787">
    <property type="term" value="F:hydrolase activity"/>
    <property type="evidence" value="ECO:0007669"/>
    <property type="project" value="UniProtKB-KW"/>
</dbReference>
<feature type="domain" description="Glycoside hydrolase family 3 C-terminal" evidence="3">
    <location>
        <begin position="377"/>
        <end position="608"/>
    </location>
</feature>
<dbReference type="PRINTS" id="PR00133">
    <property type="entry name" value="GLHYDRLASE3"/>
</dbReference>
<accession>A0ABZ0GMS6</accession>
<dbReference type="InterPro" id="IPR036881">
    <property type="entry name" value="Glyco_hydro_3_C_sf"/>
</dbReference>
<name>A0ABZ0GMS6_9GAMM</name>
<reference evidence="4 5" key="1">
    <citation type="submission" date="2023-09" db="EMBL/GenBank/DDBJ databases">
        <authorList>
            <person name="Qi X."/>
        </authorList>
    </citation>
    <scope>NUCLEOTIDE SEQUENCE [LARGE SCALE GENOMIC DNA]</scope>
    <source>
        <strain evidence="4 5">S1-1</strain>
    </source>
</reference>
<organism evidence="4 5">
    <name type="scientific">Thalassotalea fonticola</name>
    <dbReference type="NCBI Taxonomy" id="3065649"/>
    <lineage>
        <taxon>Bacteria</taxon>
        <taxon>Pseudomonadati</taxon>
        <taxon>Pseudomonadota</taxon>
        <taxon>Gammaproteobacteria</taxon>
        <taxon>Alteromonadales</taxon>
        <taxon>Colwelliaceae</taxon>
        <taxon>Thalassotalea</taxon>
    </lineage>
</organism>
<gene>
    <name evidence="4" type="ORF">RI844_17040</name>
</gene>
<dbReference type="SUPFAM" id="SSF52279">
    <property type="entry name" value="Beta-D-glucan exohydrolase, C-terminal domain"/>
    <property type="match status" value="1"/>
</dbReference>